<protein>
    <submittedName>
        <fullName evidence="4">Potassium transporter TrkA</fullName>
    </submittedName>
    <submittedName>
        <fullName evidence="3">Trk K+ transport system NAD-binding subunit</fullName>
    </submittedName>
</protein>
<evidence type="ECO:0000259" key="2">
    <source>
        <dbReference type="PROSITE" id="PS51201"/>
    </source>
</evidence>
<name>A0A650CKT0_SULOH</name>
<dbReference type="Gene3D" id="3.40.50.720">
    <property type="entry name" value="NAD(P)-binding Rossmann-like Domain"/>
    <property type="match status" value="1"/>
</dbReference>
<evidence type="ECO:0000313" key="4">
    <source>
        <dbReference type="EMBL" id="QGR18077.1"/>
    </source>
</evidence>
<dbReference type="PROSITE" id="PS51201">
    <property type="entry name" value="RCK_N"/>
    <property type="match status" value="1"/>
</dbReference>
<evidence type="ECO:0000313" key="5">
    <source>
        <dbReference type="Proteomes" id="UP000427373"/>
    </source>
</evidence>
<feature type="domain" description="RCK N-terminal" evidence="2">
    <location>
        <begin position="127"/>
        <end position="241"/>
    </location>
</feature>
<dbReference type="Proteomes" id="UP000427373">
    <property type="component" value="Chromosome"/>
</dbReference>
<evidence type="ECO:0000256" key="1">
    <source>
        <dbReference type="SAM" id="Phobius"/>
    </source>
</evidence>
<keyword evidence="1" id="KW-0812">Transmembrane</keyword>
<evidence type="ECO:0000313" key="3">
    <source>
        <dbReference type="EMBL" id="MBB5254721.1"/>
    </source>
</evidence>
<dbReference type="OrthoDB" id="43518at2157"/>
<dbReference type="EMBL" id="CP045484">
    <property type="protein sequence ID" value="QGR18077.1"/>
    <property type="molecule type" value="Genomic_DNA"/>
</dbReference>
<feature type="transmembrane region" description="Helical" evidence="1">
    <location>
        <begin position="54"/>
        <end position="72"/>
    </location>
</feature>
<dbReference type="RefSeq" id="WP_156015567.1">
    <property type="nucleotide sequence ID" value="NZ_CP045484.1"/>
</dbReference>
<dbReference type="SUPFAM" id="SSF81324">
    <property type="entry name" value="Voltage-gated potassium channels"/>
    <property type="match status" value="1"/>
</dbReference>
<dbReference type="PANTHER" id="PTHR43833">
    <property type="entry name" value="POTASSIUM CHANNEL PROTEIN 2-RELATED-RELATED"/>
    <property type="match status" value="1"/>
</dbReference>
<accession>A0A650CKT0</accession>
<dbReference type="GeneID" id="42802264"/>
<sequence>MDKIRIWNKYVIRILETIAAPYSVLRRIYVQLVLLSIVVYTIALVFVYYQGLDWISAIYAAVNVITTVGLYAPDIYQMPSQEKLFLTVMILFTVGLFASMAQSLISTILNRNTWIDARARWRGKLMKGHIVVIGNTESILSAVKRLEILGKDYVVVTSSKKLYDELKSDKVIFGDPNDENNLLSAGIKNASSAIIAMEDDSQTLLITLKVQKLNPPLTIVTMIKDSSLIDVFKTAGADIIIPFEEFMGRIMASASISKNFAGIVYPSSDRDYSIGVFEVKKNFKLSELPEGTIPIAILHDGKLDPYFTKETEVKPGEILFVLGNPLKFKDISKLVE</sequence>
<dbReference type="InterPro" id="IPR036291">
    <property type="entry name" value="NAD(P)-bd_dom_sf"/>
</dbReference>
<keyword evidence="1" id="KW-1133">Transmembrane helix</keyword>
<gene>
    <name evidence="4" type="ORF">D1869_13425</name>
    <name evidence="3" type="ORF">HNQ62_002495</name>
</gene>
<dbReference type="GO" id="GO:0006813">
    <property type="term" value="P:potassium ion transport"/>
    <property type="evidence" value="ECO:0007669"/>
    <property type="project" value="InterPro"/>
</dbReference>
<dbReference type="PANTHER" id="PTHR43833:SF9">
    <property type="entry name" value="POTASSIUM CHANNEL PROTEIN YUGO-RELATED"/>
    <property type="match status" value="1"/>
</dbReference>
<dbReference type="Gene3D" id="1.10.287.70">
    <property type="match status" value="1"/>
</dbReference>
<dbReference type="InterPro" id="IPR050721">
    <property type="entry name" value="Trk_Ktr_HKT_K-transport"/>
</dbReference>
<reference evidence="3 6" key="2">
    <citation type="submission" date="2020-08" db="EMBL/GenBank/DDBJ databases">
        <title>Genomic Encyclopedia of Type Strains, Phase IV (KMG-IV): sequencing the most valuable type-strain genomes for metagenomic binning, comparative biology and taxonomic classification.</title>
        <authorList>
            <person name="Goeker M."/>
        </authorList>
    </citation>
    <scope>NUCLEOTIDE SEQUENCE [LARGE SCALE GENOMIC DNA]</scope>
    <source>
        <strain evidence="3 6">DSM 12421</strain>
    </source>
</reference>
<organism evidence="4 5">
    <name type="scientific">Sulfurisphaera ohwakuensis</name>
    <dbReference type="NCBI Taxonomy" id="69656"/>
    <lineage>
        <taxon>Archaea</taxon>
        <taxon>Thermoproteota</taxon>
        <taxon>Thermoprotei</taxon>
        <taxon>Sulfolobales</taxon>
        <taxon>Sulfolobaceae</taxon>
        <taxon>Sulfurisphaera</taxon>
    </lineage>
</organism>
<reference evidence="4 5" key="1">
    <citation type="submission" date="2019-10" db="EMBL/GenBank/DDBJ databases">
        <title>Genome Sequences from Six Type Strain Members of the Archaeal Family Sulfolobaceae: Acidianus ambivalens, Acidianus infernus, Metallosphaera prunae, Stygiolobus azoricus, Sulfolobus metallicus, and Sulfurisphaera ohwakuensis.</title>
        <authorList>
            <person name="Counts J.A."/>
            <person name="Kelly R.M."/>
        </authorList>
    </citation>
    <scope>NUCLEOTIDE SEQUENCE [LARGE SCALE GENOMIC DNA]</scope>
    <source>
        <strain evidence="4 5">TA-1</strain>
    </source>
</reference>
<evidence type="ECO:0000313" key="6">
    <source>
        <dbReference type="Proteomes" id="UP000582213"/>
    </source>
</evidence>
<dbReference type="AlphaFoldDB" id="A0A650CKT0"/>
<feature type="transmembrane region" description="Helical" evidence="1">
    <location>
        <begin position="84"/>
        <end position="105"/>
    </location>
</feature>
<dbReference type="SUPFAM" id="SSF51735">
    <property type="entry name" value="NAD(P)-binding Rossmann-fold domains"/>
    <property type="match status" value="1"/>
</dbReference>
<dbReference type="KEGG" id="soh:D1869_13425"/>
<dbReference type="Proteomes" id="UP000582213">
    <property type="component" value="Unassembled WGS sequence"/>
</dbReference>
<dbReference type="EMBL" id="JACHFY010000022">
    <property type="protein sequence ID" value="MBB5254721.1"/>
    <property type="molecule type" value="Genomic_DNA"/>
</dbReference>
<feature type="transmembrane region" description="Helical" evidence="1">
    <location>
        <begin position="28"/>
        <end position="48"/>
    </location>
</feature>
<dbReference type="InterPro" id="IPR003148">
    <property type="entry name" value="RCK_N"/>
</dbReference>
<keyword evidence="1" id="KW-0472">Membrane</keyword>
<proteinExistence type="predicted"/>
<keyword evidence="5" id="KW-1185">Reference proteome</keyword>
<dbReference type="Pfam" id="PF02254">
    <property type="entry name" value="TrkA_N"/>
    <property type="match status" value="1"/>
</dbReference>